<comment type="caution">
    <text evidence="2">The sequence shown here is derived from an EMBL/GenBank/DDBJ whole genome shotgun (WGS) entry which is preliminary data.</text>
</comment>
<feature type="region of interest" description="Disordered" evidence="1">
    <location>
        <begin position="60"/>
        <end position="85"/>
    </location>
</feature>
<dbReference type="AlphaFoldDB" id="A0A8S9Q9E6"/>
<feature type="compositionally biased region" description="Basic and acidic residues" evidence="1">
    <location>
        <begin position="8"/>
        <end position="21"/>
    </location>
</feature>
<reference evidence="2" key="1">
    <citation type="submission" date="2019-12" db="EMBL/GenBank/DDBJ databases">
        <title>Genome sequencing and annotation of Brassica cretica.</title>
        <authorList>
            <person name="Studholme D.J."/>
            <person name="Sarris P."/>
        </authorList>
    </citation>
    <scope>NUCLEOTIDE SEQUENCE</scope>
    <source>
        <strain evidence="2">PFS-109/04</strain>
        <tissue evidence="2">Leaf</tissue>
    </source>
</reference>
<feature type="region of interest" description="Disordered" evidence="1">
    <location>
        <begin position="1"/>
        <end position="21"/>
    </location>
</feature>
<evidence type="ECO:0000256" key="1">
    <source>
        <dbReference type="SAM" id="MobiDB-lite"/>
    </source>
</evidence>
<dbReference type="Proteomes" id="UP000712600">
    <property type="component" value="Unassembled WGS sequence"/>
</dbReference>
<protein>
    <submittedName>
        <fullName evidence="2">Uncharacterized protein</fullName>
    </submittedName>
</protein>
<organism evidence="2 3">
    <name type="scientific">Brassica cretica</name>
    <name type="common">Mustard</name>
    <dbReference type="NCBI Taxonomy" id="69181"/>
    <lineage>
        <taxon>Eukaryota</taxon>
        <taxon>Viridiplantae</taxon>
        <taxon>Streptophyta</taxon>
        <taxon>Embryophyta</taxon>
        <taxon>Tracheophyta</taxon>
        <taxon>Spermatophyta</taxon>
        <taxon>Magnoliopsida</taxon>
        <taxon>eudicotyledons</taxon>
        <taxon>Gunneridae</taxon>
        <taxon>Pentapetalae</taxon>
        <taxon>rosids</taxon>
        <taxon>malvids</taxon>
        <taxon>Brassicales</taxon>
        <taxon>Brassicaceae</taxon>
        <taxon>Brassiceae</taxon>
        <taxon>Brassica</taxon>
    </lineage>
</organism>
<gene>
    <name evidence="2" type="ORF">F2Q69_00022738</name>
</gene>
<evidence type="ECO:0000313" key="3">
    <source>
        <dbReference type="Proteomes" id="UP000712600"/>
    </source>
</evidence>
<sequence>MTDDDSQIELRQRKQRQSRVDPKLSRFRQLLISGELVKGRGRRCFLRTVELHLQSSPDTQRVARSFSSSRHMPEPEASPSLIKAEEKKSSVRTRLGVKIAPFHNLRFISVHRQQLQALAKLYRDQVFSFVEMARLLEIKPSDLTRWRVCVLKRYLSTVLLQVQGWTTTSSFFSSGGGVGFDIKLLQTYENRWTQRLSRLLLARHLITKESTAITEEERSSSSSSLHGKHALNISKLRVDHGYNLRSEKGLFVLKSMNSSTTSHVGFLDSRHAFIAADFCLAQPV</sequence>
<proteinExistence type="predicted"/>
<evidence type="ECO:0000313" key="2">
    <source>
        <dbReference type="EMBL" id="KAF3535138.1"/>
    </source>
</evidence>
<dbReference type="EMBL" id="QGKX02001290">
    <property type="protein sequence ID" value="KAF3535138.1"/>
    <property type="molecule type" value="Genomic_DNA"/>
</dbReference>
<name>A0A8S9Q9E6_BRACR</name>
<accession>A0A8S9Q9E6</accession>